<dbReference type="Proteomes" id="UP001058290">
    <property type="component" value="Chromosome"/>
</dbReference>
<keyword evidence="2" id="KW-1185">Reference proteome</keyword>
<sequence>MQNPRPLPDSTLQQPPPIAAQLPLGWLARRWRRWLDLCQRAEQRISENFRVPPGGG</sequence>
<dbReference type="EMBL" id="CP104377">
    <property type="protein sequence ID" value="UXC18258.1"/>
    <property type="molecule type" value="Genomic_DNA"/>
</dbReference>
<evidence type="ECO:0000313" key="2">
    <source>
        <dbReference type="Proteomes" id="UP001058290"/>
    </source>
</evidence>
<reference evidence="1" key="1">
    <citation type="submission" date="2022-09" db="EMBL/GenBank/DDBJ databases">
        <title>Bacterial diversity in gut of crayfish and pufferfish.</title>
        <authorList>
            <person name="Huang Y."/>
        </authorList>
    </citation>
    <scope>NUCLEOTIDE SEQUENCE</scope>
    <source>
        <strain evidence="1">PR12</strain>
    </source>
</reference>
<protein>
    <submittedName>
        <fullName evidence="1">Uncharacterized protein</fullName>
    </submittedName>
</protein>
<gene>
    <name evidence="1" type="ORF">N4T19_21645</name>
</gene>
<evidence type="ECO:0000313" key="1">
    <source>
        <dbReference type="EMBL" id="UXC18258.1"/>
    </source>
</evidence>
<organism evidence="1 2">
    <name type="scientific">Comamonas squillarum</name>
    <dbReference type="NCBI Taxonomy" id="2977320"/>
    <lineage>
        <taxon>Bacteria</taxon>
        <taxon>Pseudomonadati</taxon>
        <taxon>Pseudomonadota</taxon>
        <taxon>Betaproteobacteria</taxon>
        <taxon>Burkholderiales</taxon>
        <taxon>Comamonadaceae</taxon>
        <taxon>Comamonas</taxon>
    </lineage>
</organism>
<name>A0ABY5ZXR7_9BURK</name>
<accession>A0ABY5ZXR7</accession>
<proteinExistence type="predicted"/>
<dbReference type="RefSeq" id="WP_260718983.1">
    <property type="nucleotide sequence ID" value="NZ_CP104377.1"/>
</dbReference>